<dbReference type="GO" id="GO:0005886">
    <property type="term" value="C:plasma membrane"/>
    <property type="evidence" value="ECO:0007669"/>
    <property type="project" value="UniProtKB-SubCell"/>
</dbReference>
<evidence type="ECO:0000256" key="3">
    <source>
        <dbReference type="ARBA" id="ARBA00022692"/>
    </source>
</evidence>
<feature type="transmembrane region" description="Helical" evidence="6">
    <location>
        <begin position="252"/>
        <end position="273"/>
    </location>
</feature>
<evidence type="ECO:0000313" key="7">
    <source>
        <dbReference type="EMBL" id="SHJ11560.1"/>
    </source>
</evidence>
<protein>
    <submittedName>
        <fullName evidence="7">Simple sugar transport system permease protein</fullName>
    </submittedName>
</protein>
<evidence type="ECO:0000256" key="1">
    <source>
        <dbReference type="ARBA" id="ARBA00004651"/>
    </source>
</evidence>
<keyword evidence="8" id="KW-1185">Reference proteome</keyword>
<feature type="transmembrane region" description="Helical" evidence="6">
    <location>
        <begin position="203"/>
        <end position="222"/>
    </location>
</feature>
<reference evidence="7 8" key="1">
    <citation type="submission" date="2016-11" db="EMBL/GenBank/DDBJ databases">
        <authorList>
            <person name="Jaros S."/>
            <person name="Januszkiewicz K."/>
            <person name="Wedrychowicz H."/>
        </authorList>
    </citation>
    <scope>NUCLEOTIDE SEQUENCE [LARGE SCALE GENOMIC DNA]</scope>
    <source>
        <strain evidence="7 8">DSM 19022</strain>
    </source>
</reference>
<feature type="transmembrane region" description="Helical" evidence="6">
    <location>
        <begin position="142"/>
        <end position="162"/>
    </location>
</feature>
<dbReference type="OrthoDB" id="5503441at2"/>
<dbReference type="InterPro" id="IPR001851">
    <property type="entry name" value="ABC_transp_permease"/>
</dbReference>
<proteinExistence type="predicted"/>
<keyword evidence="7" id="KW-0813">Transport</keyword>
<keyword evidence="4 6" id="KW-1133">Transmembrane helix</keyword>
<feature type="transmembrane region" description="Helical" evidence="6">
    <location>
        <begin position="285"/>
        <end position="301"/>
    </location>
</feature>
<accession>A0A1M6GNW4</accession>
<feature type="transmembrane region" description="Helical" evidence="6">
    <location>
        <begin position="103"/>
        <end position="122"/>
    </location>
</feature>
<evidence type="ECO:0000256" key="5">
    <source>
        <dbReference type="ARBA" id="ARBA00023136"/>
    </source>
</evidence>
<evidence type="ECO:0000256" key="6">
    <source>
        <dbReference type="SAM" id="Phobius"/>
    </source>
</evidence>
<dbReference type="GO" id="GO:0022857">
    <property type="term" value="F:transmembrane transporter activity"/>
    <property type="evidence" value="ECO:0007669"/>
    <property type="project" value="InterPro"/>
</dbReference>
<dbReference type="Proteomes" id="UP000184442">
    <property type="component" value="Unassembled WGS sequence"/>
</dbReference>
<dbReference type="PANTHER" id="PTHR32196">
    <property type="entry name" value="ABC TRANSPORTER PERMEASE PROTEIN YPHD-RELATED-RELATED"/>
    <property type="match status" value="1"/>
</dbReference>
<organism evidence="7 8">
    <name type="scientific">Lutispora thermophila DSM 19022</name>
    <dbReference type="NCBI Taxonomy" id="1122184"/>
    <lineage>
        <taxon>Bacteria</taxon>
        <taxon>Bacillati</taxon>
        <taxon>Bacillota</taxon>
        <taxon>Clostridia</taxon>
        <taxon>Lutisporales</taxon>
        <taxon>Lutisporaceae</taxon>
        <taxon>Lutispora</taxon>
    </lineage>
</organism>
<dbReference type="PANTHER" id="PTHR32196:SF15">
    <property type="entry name" value="SUGAR ABC TRANSPORTER PERMEASE PROTEIN"/>
    <property type="match status" value="1"/>
</dbReference>
<evidence type="ECO:0000256" key="2">
    <source>
        <dbReference type="ARBA" id="ARBA00022475"/>
    </source>
</evidence>
<keyword evidence="3 6" id="KW-0812">Transmembrane</keyword>
<feature type="transmembrane region" description="Helical" evidence="6">
    <location>
        <begin position="308"/>
        <end position="326"/>
    </location>
</feature>
<dbReference type="CDD" id="cd06574">
    <property type="entry name" value="TM_PBP1_branched-chain-AA_like"/>
    <property type="match status" value="1"/>
</dbReference>
<dbReference type="Pfam" id="PF02653">
    <property type="entry name" value="BPD_transp_2"/>
    <property type="match status" value="1"/>
</dbReference>
<evidence type="ECO:0000256" key="4">
    <source>
        <dbReference type="ARBA" id="ARBA00022989"/>
    </source>
</evidence>
<keyword evidence="5 6" id="KW-0472">Membrane</keyword>
<sequence>MNTQIDISKRKQTSKISFMNILANYSVPILFVIICMLGIYASKLNMTYILNEIVIRLSRNLFLVLALIIPVMAGMGLNFAIVIGAMAGQIGLIAIKVLDMGGFTGFLMALLISTPFALLFGYGTGQILNKTKGKEMITGLMLGYFANGLYQLVFLTFMGTIIPVNNPEIILSGGVGLKNALDLKFIQYSLDNLIKLDIAGVKIPVVTILFILVLCFVLRFVIKTKLGQDFRALGQDINIAEVSGINTNKTRLIAITISTVLAAWGQIIFLQNIGTLNTYNSHEQVGMFAIAALLVGGASVTKATIGQAVVGTLLFHTLFIVSPFAGKNLFGDAQIGEYFRSFIAYGVIALSLVLHAWQKYMKEHNKEKLG</sequence>
<feature type="transmembrane region" description="Helical" evidence="6">
    <location>
        <begin position="338"/>
        <end position="357"/>
    </location>
</feature>
<gene>
    <name evidence="7" type="ORF">SAMN02745176_02451</name>
</gene>
<dbReference type="EMBL" id="FQZS01000016">
    <property type="protein sequence ID" value="SHJ11560.1"/>
    <property type="molecule type" value="Genomic_DNA"/>
</dbReference>
<evidence type="ECO:0000313" key="8">
    <source>
        <dbReference type="Proteomes" id="UP000184442"/>
    </source>
</evidence>
<keyword evidence="2" id="KW-1003">Cell membrane</keyword>
<dbReference type="AlphaFoldDB" id="A0A1M6GNW4"/>
<dbReference type="RefSeq" id="WP_084524567.1">
    <property type="nucleotide sequence ID" value="NZ_FQZS01000016.1"/>
</dbReference>
<comment type="subcellular location">
    <subcellularLocation>
        <location evidence="1">Cell membrane</location>
        <topology evidence="1">Multi-pass membrane protein</topology>
    </subcellularLocation>
</comment>
<keyword evidence="7" id="KW-0762">Sugar transport</keyword>
<feature type="transmembrane region" description="Helical" evidence="6">
    <location>
        <begin position="21"/>
        <end position="41"/>
    </location>
</feature>
<name>A0A1M6GNW4_9FIRM</name>
<dbReference type="STRING" id="1122184.SAMN02745176_02451"/>